<keyword evidence="5" id="KW-1185">Reference proteome</keyword>
<dbReference type="AlphaFoldDB" id="A0A226CVV6"/>
<gene>
    <name evidence="4" type="ORF">Fcan01_28108</name>
</gene>
<feature type="repeat" description="ANK" evidence="3">
    <location>
        <begin position="563"/>
        <end position="598"/>
    </location>
</feature>
<keyword evidence="2 3" id="KW-0040">ANK repeat</keyword>
<evidence type="ECO:0000313" key="4">
    <source>
        <dbReference type="EMBL" id="OXA37113.1"/>
    </source>
</evidence>
<reference evidence="4 5" key="1">
    <citation type="submission" date="2015-12" db="EMBL/GenBank/DDBJ databases">
        <title>The genome of Folsomia candida.</title>
        <authorList>
            <person name="Faddeeva A."/>
            <person name="Derks M.F."/>
            <person name="Anvar Y."/>
            <person name="Smit S."/>
            <person name="Van Straalen N."/>
            <person name="Roelofs D."/>
        </authorList>
    </citation>
    <scope>NUCLEOTIDE SEQUENCE [LARGE SCALE GENOMIC DNA]</scope>
    <source>
        <strain evidence="4 5">VU population</strain>
        <tissue evidence="4">Whole body</tissue>
    </source>
</reference>
<sequence>MSERRLVWEDSRKEIDKPITINQYGTMTIPTRAAHTLLERSVYLFDHGSVQCTTVIWKVCQILKEFPQIGDRNMAFLRNTSKPEKIIVSISGVEIKGLDSFIKKLQAQTDAVTVLTPLDKANRLFYLFHKIEEDTHINEEGTETVQNSEALKSKLFKKMLTDMIKNLTRWKRSPLTQLGQGNGHNLPPEPDEFHESVVLVSKLISYMRDDNQYQDPISVLTDICSSGDCAKLLLSDRYYLPHLFKLWKWFSEGGNALFLKELAHCSEDHIFEMLWENPALILGEGEYEIFSVTVDNLRKCKAEDPTLPINPPCSVCNITFPIYMDFIMECNKEDVSRMMCMQIYNFLARPERGFSIMFNNVHNATANFPLHTAARYCKASFFDSFFRPLSPNFRDNNAQAEVAVFAGFDEAVSQGLIALKERYDVAEVEVTLPDLWKTDDKFTALKKQMQKYCSNRGDNKNLLKKIKLLMKGIILNTRDHSKATPLHYAADRGNWQLIKTLCANNADSTLQDEFGSTPLHRAARRAPVEAVEYLINRVPCSCQKYKRDRSCKCNKQFVNLNSEMGTPLHQACIREGDDAVKVVQLLLKYGADINAVGPVGMGTPLCTTLITDMGPCSDIAWYLLGRRDVDIKPLFNLHGNKWSPFMLAIYGGHHKVVGKIIEKAKLSDHIVIKDLKENGITPLHLAAIRDQGAIAKLLDADGAKLTFSTDESASTLHFAAQIGAMEFLESVKQLVRREHLSNEHLEPGLTPFKVAKLYRHIKFQEALTEIANIL</sequence>
<dbReference type="Proteomes" id="UP000198287">
    <property type="component" value="Unassembled WGS sequence"/>
</dbReference>
<proteinExistence type="predicted"/>
<dbReference type="Gene3D" id="1.25.40.20">
    <property type="entry name" value="Ankyrin repeat-containing domain"/>
    <property type="match status" value="2"/>
</dbReference>
<dbReference type="PANTHER" id="PTHR24198:SF165">
    <property type="entry name" value="ANKYRIN REPEAT-CONTAINING PROTEIN-RELATED"/>
    <property type="match status" value="1"/>
</dbReference>
<feature type="repeat" description="ANK" evidence="3">
    <location>
        <begin position="678"/>
        <end position="710"/>
    </location>
</feature>
<evidence type="ECO:0000313" key="5">
    <source>
        <dbReference type="Proteomes" id="UP000198287"/>
    </source>
</evidence>
<dbReference type="PANTHER" id="PTHR24198">
    <property type="entry name" value="ANKYRIN REPEAT AND PROTEIN KINASE DOMAIN-CONTAINING PROTEIN"/>
    <property type="match status" value="1"/>
</dbReference>
<dbReference type="OrthoDB" id="448455at2759"/>
<dbReference type="PROSITE" id="PS50297">
    <property type="entry name" value="ANK_REP_REGION"/>
    <property type="match status" value="4"/>
</dbReference>
<evidence type="ECO:0000256" key="1">
    <source>
        <dbReference type="ARBA" id="ARBA00022737"/>
    </source>
</evidence>
<dbReference type="Pfam" id="PF12796">
    <property type="entry name" value="Ank_2"/>
    <property type="match status" value="2"/>
</dbReference>
<name>A0A226CVV6_FOLCA</name>
<feature type="repeat" description="ANK" evidence="3">
    <location>
        <begin position="514"/>
        <end position="537"/>
    </location>
</feature>
<dbReference type="PROSITE" id="PS50088">
    <property type="entry name" value="ANK_REPEAT"/>
    <property type="match status" value="4"/>
</dbReference>
<dbReference type="InterPro" id="IPR002110">
    <property type="entry name" value="Ankyrin_rpt"/>
</dbReference>
<organism evidence="4 5">
    <name type="scientific">Folsomia candida</name>
    <name type="common">Springtail</name>
    <dbReference type="NCBI Taxonomy" id="158441"/>
    <lineage>
        <taxon>Eukaryota</taxon>
        <taxon>Metazoa</taxon>
        <taxon>Ecdysozoa</taxon>
        <taxon>Arthropoda</taxon>
        <taxon>Hexapoda</taxon>
        <taxon>Collembola</taxon>
        <taxon>Entomobryomorpha</taxon>
        <taxon>Isotomoidea</taxon>
        <taxon>Isotomidae</taxon>
        <taxon>Proisotominae</taxon>
        <taxon>Folsomia</taxon>
    </lineage>
</organism>
<dbReference type="SUPFAM" id="SSF48403">
    <property type="entry name" value="Ankyrin repeat"/>
    <property type="match status" value="1"/>
</dbReference>
<dbReference type="PRINTS" id="PR01415">
    <property type="entry name" value="ANKYRIN"/>
</dbReference>
<dbReference type="EMBL" id="LNIX01000064">
    <property type="protein sequence ID" value="OXA37113.1"/>
    <property type="molecule type" value="Genomic_DNA"/>
</dbReference>
<dbReference type="STRING" id="158441.A0A226CVV6"/>
<feature type="repeat" description="ANK" evidence="3">
    <location>
        <begin position="481"/>
        <end position="513"/>
    </location>
</feature>
<accession>A0A226CVV6</accession>
<dbReference type="InterPro" id="IPR036770">
    <property type="entry name" value="Ankyrin_rpt-contain_sf"/>
</dbReference>
<comment type="caution">
    <text evidence="4">The sequence shown here is derived from an EMBL/GenBank/DDBJ whole genome shotgun (WGS) entry which is preliminary data.</text>
</comment>
<dbReference type="Pfam" id="PF00023">
    <property type="entry name" value="Ank"/>
    <property type="match status" value="1"/>
</dbReference>
<dbReference type="SMART" id="SM00248">
    <property type="entry name" value="ANK"/>
    <property type="match status" value="5"/>
</dbReference>
<protein>
    <submittedName>
        <fullName evidence="4">Ankyrin-1</fullName>
    </submittedName>
</protein>
<evidence type="ECO:0000256" key="3">
    <source>
        <dbReference type="PROSITE-ProRule" id="PRU00023"/>
    </source>
</evidence>
<evidence type="ECO:0000256" key="2">
    <source>
        <dbReference type="ARBA" id="ARBA00023043"/>
    </source>
</evidence>
<keyword evidence="1" id="KW-0677">Repeat</keyword>